<evidence type="ECO:0000256" key="1">
    <source>
        <dbReference type="ARBA" id="ARBA00023224"/>
    </source>
</evidence>
<dbReference type="Pfam" id="PF00015">
    <property type="entry name" value="MCPsignal"/>
    <property type="match status" value="1"/>
</dbReference>
<evidence type="ECO:0000313" key="8">
    <source>
        <dbReference type="EMBL" id="AFZ37895.1"/>
    </source>
</evidence>
<dbReference type="GO" id="GO:0016020">
    <property type="term" value="C:membrane"/>
    <property type="evidence" value="ECO:0007669"/>
    <property type="project" value="InterPro"/>
</dbReference>
<dbReference type="InterPro" id="IPR003660">
    <property type="entry name" value="HAMP_dom"/>
</dbReference>
<dbReference type="PATRIC" id="fig|111780.3.peg.4584"/>
<dbReference type="GO" id="GO:0006935">
    <property type="term" value="P:chemotaxis"/>
    <property type="evidence" value="ECO:0007669"/>
    <property type="project" value="InterPro"/>
</dbReference>
<dbReference type="Gene3D" id="6.10.340.10">
    <property type="match status" value="1"/>
</dbReference>
<feature type="transmembrane region" description="Helical" evidence="5">
    <location>
        <begin position="38"/>
        <end position="62"/>
    </location>
</feature>
<keyword evidence="9" id="KW-1185">Reference proteome</keyword>
<dbReference type="PRINTS" id="PR00260">
    <property type="entry name" value="CHEMTRNSDUCR"/>
</dbReference>
<dbReference type="SUPFAM" id="SSF58104">
    <property type="entry name" value="Methyl-accepting chemotaxis protein (MCP) signaling domain"/>
    <property type="match status" value="1"/>
</dbReference>
<evidence type="ECO:0000313" key="9">
    <source>
        <dbReference type="Proteomes" id="UP000010473"/>
    </source>
</evidence>
<keyword evidence="5" id="KW-0472">Membrane</keyword>
<dbReference type="STRING" id="111780.Sta7437_4427"/>
<proteinExistence type="inferred from homology"/>
<comment type="similarity">
    <text evidence="2">Belongs to the methyl-accepting chemotaxis (MCP) protein family.</text>
</comment>
<evidence type="ECO:0000256" key="3">
    <source>
        <dbReference type="PROSITE-ProRule" id="PRU00284"/>
    </source>
</evidence>
<evidence type="ECO:0000256" key="4">
    <source>
        <dbReference type="SAM" id="Coils"/>
    </source>
</evidence>
<dbReference type="HOGENOM" id="CLU_000445_50_2_3"/>
<dbReference type="GO" id="GO:0004888">
    <property type="term" value="F:transmembrane signaling receptor activity"/>
    <property type="evidence" value="ECO:0007669"/>
    <property type="project" value="InterPro"/>
</dbReference>
<feature type="domain" description="HAMP" evidence="7">
    <location>
        <begin position="480"/>
        <end position="531"/>
    </location>
</feature>
<dbReference type="RefSeq" id="WP_015195549.1">
    <property type="nucleotide sequence ID" value="NC_019748.1"/>
</dbReference>
<dbReference type="PANTHER" id="PTHR32089">
    <property type="entry name" value="METHYL-ACCEPTING CHEMOTAXIS PROTEIN MCPB"/>
    <property type="match status" value="1"/>
</dbReference>
<keyword evidence="5" id="KW-1133">Transmembrane helix</keyword>
<dbReference type="PROSITE" id="PS50111">
    <property type="entry name" value="CHEMOTAXIS_TRANSDUC_2"/>
    <property type="match status" value="1"/>
</dbReference>
<keyword evidence="5" id="KW-0812">Transmembrane</keyword>
<feature type="transmembrane region" description="Helical" evidence="5">
    <location>
        <begin position="376"/>
        <end position="399"/>
    </location>
</feature>
<dbReference type="Proteomes" id="UP000010473">
    <property type="component" value="Chromosome"/>
</dbReference>
<protein>
    <submittedName>
        <fullName evidence="8">Methyl-accepting chemotaxis sensory transducer</fullName>
    </submittedName>
</protein>
<dbReference type="PANTHER" id="PTHR32089:SF114">
    <property type="entry name" value="METHYL-ACCEPTING CHEMOTAXIS PROTEIN MCPB"/>
    <property type="match status" value="1"/>
</dbReference>
<feature type="domain" description="Methyl-accepting transducer" evidence="6">
    <location>
        <begin position="536"/>
        <end position="772"/>
    </location>
</feature>
<evidence type="ECO:0000256" key="2">
    <source>
        <dbReference type="ARBA" id="ARBA00029447"/>
    </source>
</evidence>
<name>K9XZ68_STAC7</name>
<dbReference type="OrthoDB" id="419276at2"/>
<dbReference type="KEGG" id="scs:Sta7437_4427"/>
<organism evidence="8 9">
    <name type="scientific">Stanieria cyanosphaera (strain ATCC 29371 / PCC 7437)</name>
    <dbReference type="NCBI Taxonomy" id="111780"/>
    <lineage>
        <taxon>Bacteria</taxon>
        <taxon>Bacillati</taxon>
        <taxon>Cyanobacteriota</taxon>
        <taxon>Cyanophyceae</taxon>
        <taxon>Pleurocapsales</taxon>
        <taxon>Dermocarpellaceae</taxon>
        <taxon>Stanieria</taxon>
    </lineage>
</organism>
<dbReference type="CDD" id="cd06225">
    <property type="entry name" value="HAMP"/>
    <property type="match status" value="1"/>
</dbReference>
<evidence type="ECO:0000259" key="7">
    <source>
        <dbReference type="PROSITE" id="PS50885"/>
    </source>
</evidence>
<keyword evidence="4" id="KW-0175">Coiled coil</keyword>
<dbReference type="EMBL" id="CP003653">
    <property type="protein sequence ID" value="AFZ37895.1"/>
    <property type="molecule type" value="Genomic_DNA"/>
</dbReference>
<dbReference type="GO" id="GO:0007165">
    <property type="term" value="P:signal transduction"/>
    <property type="evidence" value="ECO:0007669"/>
    <property type="project" value="UniProtKB-KW"/>
</dbReference>
<evidence type="ECO:0000256" key="5">
    <source>
        <dbReference type="SAM" id="Phobius"/>
    </source>
</evidence>
<feature type="domain" description="HAMP" evidence="7">
    <location>
        <begin position="400"/>
        <end position="452"/>
    </location>
</feature>
<gene>
    <name evidence="8" type="ordered locus">Sta7437_4427</name>
</gene>
<dbReference type="SMART" id="SM00283">
    <property type="entry name" value="MA"/>
    <property type="match status" value="1"/>
</dbReference>
<dbReference type="SMART" id="SM00304">
    <property type="entry name" value="HAMP"/>
    <property type="match status" value="2"/>
</dbReference>
<dbReference type="eggNOG" id="COG0840">
    <property type="taxonomic scope" value="Bacteria"/>
</dbReference>
<dbReference type="InterPro" id="IPR004089">
    <property type="entry name" value="MCPsignal_dom"/>
</dbReference>
<keyword evidence="1 3" id="KW-0807">Transducer</keyword>
<dbReference type="CDD" id="cd11386">
    <property type="entry name" value="MCP_signal"/>
    <property type="match status" value="1"/>
</dbReference>
<dbReference type="PROSITE" id="PS50885">
    <property type="entry name" value="HAMP"/>
    <property type="match status" value="2"/>
</dbReference>
<dbReference type="Pfam" id="PF00672">
    <property type="entry name" value="HAMP"/>
    <property type="match status" value="1"/>
</dbReference>
<dbReference type="Gene3D" id="1.10.287.950">
    <property type="entry name" value="Methyl-accepting chemotaxis protein"/>
    <property type="match status" value="1"/>
</dbReference>
<feature type="coiled-coil region" evidence="4">
    <location>
        <begin position="444"/>
        <end position="492"/>
    </location>
</feature>
<reference evidence="9" key="1">
    <citation type="journal article" date="2013" name="Proc. Natl. Acad. Sci. U.S.A.">
        <title>Improving the coverage of the cyanobacterial phylum using diversity-driven genome sequencing.</title>
        <authorList>
            <person name="Shih P.M."/>
            <person name="Wu D."/>
            <person name="Latifi A."/>
            <person name="Axen S.D."/>
            <person name="Fewer D.P."/>
            <person name="Talla E."/>
            <person name="Calteau A."/>
            <person name="Cai F."/>
            <person name="Tandeau de Marsac N."/>
            <person name="Rippka R."/>
            <person name="Herdman M."/>
            <person name="Sivonen K."/>
            <person name="Coursin T."/>
            <person name="Laurent T."/>
            <person name="Goodwin L."/>
            <person name="Nolan M."/>
            <person name="Davenport K.W."/>
            <person name="Han C.S."/>
            <person name="Rubin E.M."/>
            <person name="Eisen J.A."/>
            <person name="Woyke T."/>
            <person name="Gugger M."/>
            <person name="Kerfeld C.A."/>
        </authorList>
    </citation>
    <scope>NUCLEOTIDE SEQUENCE [LARGE SCALE GENOMIC DNA]</scope>
    <source>
        <strain evidence="9">ATCC 29371 / PCC 7437</strain>
    </source>
</reference>
<dbReference type="InterPro" id="IPR004090">
    <property type="entry name" value="Chemotax_Me-accpt_rcpt"/>
</dbReference>
<dbReference type="AlphaFoldDB" id="K9XZ68"/>
<evidence type="ECO:0000259" key="6">
    <source>
        <dbReference type="PROSITE" id="PS50111"/>
    </source>
</evidence>
<dbReference type="SUPFAM" id="SSF158472">
    <property type="entry name" value="HAMP domain-like"/>
    <property type="match status" value="1"/>
</dbReference>
<accession>K9XZ68</accession>
<sequence>MTQNNSQPNQKKHKQTNFTKNLDLFKIVTQSESNLSFYLLRTVITVALLPLIIVSSIAYQIIHQSAEERINQQLIEHSLLTSQMTDELLTNALNSLNAIAENPYVISSVLAAEEKIRIDNLFQLNIKELEERFAATKLLQTNQIFNDYLKSTAKNNGFGEIFITEKNGFNVAYSKSTSDFVQRDESWWQLANSQNKFIGESSFDESANSFSFPLVHSIREPKSGKFLGVIKAVLPFQAFNQIEAYLKYIGLNNTEQIQIIDTSTQKVIKTISKSATTEQQQPNLIGGEEIATVATFIKDGTRKNLSSTEIINQLPNRSKLQKLSIKEFGQAKEKNFFIISFLYQEQVYQLLPIPNSNLVGIVSINNEEIVSAGNEIIGVFLLIAMLLLLGTTVIIILLARQIASPIKDLVDKAEQVAAGDLNIIAEPQGTIETRTLAFSFNNLVTQVKQLLSQQNESLQELEQARQQAELFAHQQQEKNENLQQELLELLGDVDGAASGDLTVRSRINEGEIGIVADFFNAIIESLREVVSQVKQAATKVNTSIGKDQGAIELLAEEALQQTEKIGKTLMSVEQMTRSIQQVADNAQTAAQVTQLAATKAETGGASMERTVSSILQLRQTIDETAEKVKSLGDASQQISRVISLINQIAMQTNLLAINASIEAARAGAEGKGFAVVAEEVGELATQSAQATKEVEKILAKIQKETAQVVEAMAIGTTQVVEGTRLAEDTKQSLEQIVQISRQIDELVQSISSATVSQAETSQTVAQLMEQVARVSDHTSTASRQVSSSLENTVAIARQLQASVNTFKTGNDE</sequence>